<feature type="transmembrane region" description="Helical" evidence="2">
    <location>
        <begin position="91"/>
        <end position="112"/>
    </location>
</feature>
<dbReference type="HOGENOM" id="CLU_144039_1_0_11"/>
<protein>
    <recommendedName>
        <fullName evidence="6">Gram-positive signal peptide protein, YSIRK family</fullName>
    </recommendedName>
</protein>
<dbReference type="OrthoDB" id="4427907at2"/>
<dbReference type="Proteomes" id="UP000004208">
    <property type="component" value="Unassembled WGS sequence"/>
</dbReference>
<evidence type="ECO:0000313" key="4">
    <source>
        <dbReference type="EMBL" id="EFK53717.1"/>
    </source>
</evidence>
<dbReference type="eggNOG" id="ENOG5031QDV">
    <property type="taxonomic scope" value="Bacteria"/>
</dbReference>
<feature type="region of interest" description="Disordered" evidence="1">
    <location>
        <begin position="28"/>
        <end position="77"/>
    </location>
</feature>
<name>D7WF38_9CORY</name>
<feature type="compositionally biased region" description="Basic and acidic residues" evidence="1">
    <location>
        <begin position="50"/>
        <end position="77"/>
    </location>
</feature>
<reference evidence="4" key="1">
    <citation type="submission" date="2010-06" db="EMBL/GenBank/DDBJ databases">
        <authorList>
            <person name="Muzny D."/>
            <person name="Qin X."/>
            <person name="Buhay C."/>
            <person name="Dugan-Rocha S."/>
            <person name="Ding Y."/>
            <person name="Chen G."/>
            <person name="Hawes A."/>
            <person name="Holder M."/>
            <person name="Jhangiani S."/>
            <person name="Johnson A."/>
            <person name="Khan Z."/>
            <person name="Li Z."/>
            <person name="Liu W."/>
            <person name="Liu X."/>
            <person name="Perez L."/>
            <person name="Shen H."/>
            <person name="Wang Q."/>
            <person name="Watt J."/>
            <person name="Xi L."/>
            <person name="Xin Y."/>
            <person name="Zhou J."/>
            <person name="Deng J."/>
            <person name="Jiang H."/>
            <person name="Liu Y."/>
            <person name="Qu J."/>
            <person name="Song X.-Z."/>
            <person name="Zhang L."/>
            <person name="Villasana D."/>
            <person name="Johnson A."/>
            <person name="Liu J."/>
            <person name="Liyanage D."/>
            <person name="Lorensuhewa L."/>
            <person name="Robinson T."/>
            <person name="Song A."/>
            <person name="Song B.-B."/>
            <person name="Dinh H."/>
            <person name="Thornton R."/>
            <person name="Coyle M."/>
            <person name="Francisco L."/>
            <person name="Jackson L."/>
            <person name="Javaid M."/>
            <person name="Korchina V."/>
            <person name="Kovar C."/>
            <person name="Mata R."/>
            <person name="Mathew T."/>
            <person name="Ngo R."/>
            <person name="Nguyen L."/>
            <person name="Nguyen N."/>
            <person name="Okwuonu G."/>
            <person name="Ongeri F."/>
            <person name="Pham C."/>
            <person name="Simmons D."/>
            <person name="Wilczek-Boney K."/>
            <person name="Hale W."/>
            <person name="Jakkamsetti A."/>
            <person name="Pham P."/>
            <person name="Ruth R."/>
            <person name="San Lucas F."/>
            <person name="Warren J."/>
            <person name="Zhang J."/>
            <person name="Zhao Z."/>
            <person name="Zhou C."/>
            <person name="Zhu D."/>
            <person name="Lee S."/>
            <person name="Bess C."/>
            <person name="Blankenburg K."/>
            <person name="Forbes L."/>
            <person name="Fu Q."/>
            <person name="Gubbala S."/>
            <person name="Hirani K."/>
            <person name="Jayaseelan J.C."/>
            <person name="Lara F."/>
            <person name="Munidasa M."/>
            <person name="Palculict T."/>
            <person name="Patil S."/>
            <person name="Pu L.-L."/>
            <person name="Saada N."/>
            <person name="Tang L."/>
            <person name="Weissenberger G."/>
            <person name="Zhu Y."/>
            <person name="Hemphill L."/>
            <person name="Shang Y."/>
            <person name="Youmans B."/>
            <person name="Ayvaz T."/>
            <person name="Ross M."/>
            <person name="Santibanez J."/>
            <person name="Aqrawi P."/>
            <person name="Gross S."/>
            <person name="Joshi V."/>
            <person name="Fowler G."/>
            <person name="Nazareth L."/>
            <person name="Reid J."/>
            <person name="Worley K."/>
            <person name="Petrosino J."/>
            <person name="Highlander S."/>
            <person name="Gibbs R."/>
        </authorList>
    </citation>
    <scope>NUCLEOTIDE SEQUENCE [LARGE SCALE GENOMIC DNA]</scope>
    <source>
        <strain evidence="4">ATCC 33030</strain>
    </source>
</reference>
<keyword evidence="2" id="KW-1133">Transmembrane helix</keyword>
<evidence type="ECO:0008006" key="6">
    <source>
        <dbReference type="Google" id="ProtNLM"/>
    </source>
</evidence>
<dbReference type="AlphaFoldDB" id="D7WF38"/>
<feature type="signal peptide" evidence="3">
    <location>
        <begin position="1"/>
        <end position="27"/>
    </location>
</feature>
<evidence type="ECO:0000256" key="1">
    <source>
        <dbReference type="SAM" id="MobiDB-lite"/>
    </source>
</evidence>
<comment type="caution">
    <text evidence="4">The sequence shown here is derived from an EMBL/GenBank/DDBJ whole genome shotgun (WGS) entry which is preliminary data.</text>
</comment>
<feature type="compositionally biased region" description="Low complexity" evidence="1">
    <location>
        <begin position="28"/>
        <end position="47"/>
    </location>
</feature>
<accession>D7WF38</accession>
<organism evidence="4 5">
    <name type="scientific">Corynebacterium genitalium ATCC 33030</name>
    <dbReference type="NCBI Taxonomy" id="585529"/>
    <lineage>
        <taxon>Bacteria</taxon>
        <taxon>Bacillati</taxon>
        <taxon>Actinomycetota</taxon>
        <taxon>Actinomycetes</taxon>
        <taxon>Mycobacteriales</taxon>
        <taxon>Corynebacteriaceae</taxon>
        <taxon>Corynebacterium</taxon>
    </lineage>
</organism>
<keyword evidence="3" id="KW-0732">Signal</keyword>
<dbReference type="RefSeq" id="WP_005289702.1">
    <property type="nucleotide sequence ID" value="NZ_CM000961.1"/>
</dbReference>
<keyword evidence="2" id="KW-0812">Transmembrane</keyword>
<dbReference type="STRING" id="585529.HMPREF0291_11374"/>
<gene>
    <name evidence="4" type="ORF">HMPREF0291_11374</name>
</gene>
<evidence type="ECO:0000256" key="3">
    <source>
        <dbReference type="SAM" id="SignalP"/>
    </source>
</evidence>
<proteinExistence type="predicted"/>
<dbReference type="EMBL" id="ACLJ02000003">
    <property type="protein sequence ID" value="EFK53717.1"/>
    <property type="molecule type" value="Genomic_DNA"/>
</dbReference>
<keyword evidence="5" id="KW-1185">Reference proteome</keyword>
<evidence type="ECO:0000256" key="2">
    <source>
        <dbReference type="SAM" id="Phobius"/>
    </source>
</evidence>
<feature type="chain" id="PRO_5003108377" description="Gram-positive signal peptide protein, YSIRK family" evidence="3">
    <location>
        <begin position="28"/>
        <end position="123"/>
    </location>
</feature>
<evidence type="ECO:0000313" key="5">
    <source>
        <dbReference type="Proteomes" id="UP000004208"/>
    </source>
</evidence>
<sequence>MRKFRNAALAGATAVAVAFGSTSVAMAQENTDTQPAAQAPADANTQPEGDENKKEEATEGEKLSEKQTEAKGEDIFGDKKKWKDVPAGWKALYVGTWILGIAAVIGAIAGPIDNFIKYGPFAK</sequence>
<keyword evidence="2" id="KW-0472">Membrane</keyword>